<name>A0AAV3NQZ2_LITER</name>
<dbReference type="Proteomes" id="UP001454036">
    <property type="component" value="Unassembled WGS sequence"/>
</dbReference>
<comment type="caution">
    <text evidence="2">The sequence shown here is derived from an EMBL/GenBank/DDBJ whole genome shotgun (WGS) entry which is preliminary data.</text>
</comment>
<evidence type="ECO:0000256" key="1">
    <source>
        <dbReference type="SAM" id="Phobius"/>
    </source>
</evidence>
<protein>
    <submittedName>
        <fullName evidence="2">Uncharacterized protein</fullName>
    </submittedName>
</protein>
<keyword evidence="1" id="KW-0812">Transmembrane</keyword>
<organism evidence="2 3">
    <name type="scientific">Lithospermum erythrorhizon</name>
    <name type="common">Purple gromwell</name>
    <name type="synonym">Lithospermum officinale var. erythrorhizon</name>
    <dbReference type="NCBI Taxonomy" id="34254"/>
    <lineage>
        <taxon>Eukaryota</taxon>
        <taxon>Viridiplantae</taxon>
        <taxon>Streptophyta</taxon>
        <taxon>Embryophyta</taxon>
        <taxon>Tracheophyta</taxon>
        <taxon>Spermatophyta</taxon>
        <taxon>Magnoliopsida</taxon>
        <taxon>eudicotyledons</taxon>
        <taxon>Gunneridae</taxon>
        <taxon>Pentapetalae</taxon>
        <taxon>asterids</taxon>
        <taxon>lamiids</taxon>
        <taxon>Boraginales</taxon>
        <taxon>Boraginaceae</taxon>
        <taxon>Boraginoideae</taxon>
        <taxon>Lithospermeae</taxon>
        <taxon>Lithospermum</taxon>
    </lineage>
</organism>
<accession>A0AAV3NQZ2</accession>
<dbReference type="AlphaFoldDB" id="A0AAV3NQZ2"/>
<proteinExistence type="predicted"/>
<gene>
    <name evidence="2" type="ORF">LIER_02852</name>
</gene>
<evidence type="ECO:0000313" key="2">
    <source>
        <dbReference type="EMBL" id="GAA0141794.1"/>
    </source>
</evidence>
<keyword evidence="1" id="KW-0472">Membrane</keyword>
<evidence type="ECO:0000313" key="3">
    <source>
        <dbReference type="Proteomes" id="UP001454036"/>
    </source>
</evidence>
<reference evidence="2 3" key="1">
    <citation type="submission" date="2024-01" db="EMBL/GenBank/DDBJ databases">
        <title>The complete chloroplast genome sequence of Lithospermum erythrorhizon: insights into the phylogenetic relationship among Boraginaceae species and the maternal lineages of purple gromwells.</title>
        <authorList>
            <person name="Okada T."/>
            <person name="Watanabe K."/>
        </authorList>
    </citation>
    <scope>NUCLEOTIDE SEQUENCE [LARGE SCALE GENOMIC DNA]</scope>
</reference>
<keyword evidence="3" id="KW-1185">Reference proteome</keyword>
<sequence>MVNSMSWALVDSCSKVLGSMSCRMYYRSYCIPCMHMLMAEDSKSVSLHPRLRLLHLLMKSMTSSSWRFLALVNSIILTVRLVLKKRFRNSPSSCAQLSMEFGSNSVYHSNAFPFSERTNCLTM</sequence>
<keyword evidence="1" id="KW-1133">Transmembrane helix</keyword>
<dbReference type="EMBL" id="BAABME010000326">
    <property type="protein sequence ID" value="GAA0141794.1"/>
    <property type="molecule type" value="Genomic_DNA"/>
</dbReference>
<feature type="transmembrane region" description="Helical" evidence="1">
    <location>
        <begin position="65"/>
        <end position="83"/>
    </location>
</feature>